<dbReference type="STRING" id="555512.SAMN04487993_101479"/>
<reference evidence="13" key="1">
    <citation type="submission" date="2016-10" db="EMBL/GenBank/DDBJ databases">
        <authorList>
            <person name="Varghese N."/>
            <person name="Submissions S."/>
        </authorList>
    </citation>
    <scope>NUCLEOTIDE SEQUENCE [LARGE SCALE GENOMIC DNA]</scope>
    <source>
        <strain evidence="13">DSM 26424</strain>
    </source>
</reference>
<dbReference type="GO" id="GO:0000162">
    <property type="term" value="P:L-tryptophan biosynthetic process"/>
    <property type="evidence" value="ECO:0007669"/>
    <property type="project" value="TreeGrafter"/>
</dbReference>
<comment type="similarity">
    <text evidence="4 9 10">Belongs to the HisA/HisF family.</text>
</comment>
<name>A0A1G8Q5J0_9RHOB</name>
<dbReference type="InterPro" id="IPR006063">
    <property type="entry name" value="HisA_bact_arch"/>
</dbReference>
<dbReference type="GO" id="GO:0005737">
    <property type="term" value="C:cytoplasm"/>
    <property type="evidence" value="ECO:0007669"/>
    <property type="project" value="UniProtKB-SubCell"/>
</dbReference>
<dbReference type="HAMAP" id="MF_01014">
    <property type="entry name" value="HisA"/>
    <property type="match status" value="1"/>
</dbReference>
<dbReference type="GO" id="GO:0000105">
    <property type="term" value="P:L-histidine biosynthetic process"/>
    <property type="evidence" value="ECO:0007669"/>
    <property type="project" value="UniProtKB-UniRule"/>
</dbReference>
<evidence type="ECO:0000256" key="7">
    <source>
        <dbReference type="ARBA" id="ARBA00023102"/>
    </source>
</evidence>
<evidence type="ECO:0000256" key="4">
    <source>
        <dbReference type="ARBA" id="ARBA00009667"/>
    </source>
</evidence>
<dbReference type="InterPro" id="IPR006062">
    <property type="entry name" value="His_biosynth"/>
</dbReference>
<keyword evidence="7 9" id="KW-0368">Histidine biosynthesis</keyword>
<comment type="pathway">
    <text evidence="3 9 11">Amino-acid biosynthesis; L-histidine biosynthesis; L-histidine from 5-phospho-alpha-D-ribose 1-diphosphate: step 4/9.</text>
</comment>
<comment type="subcellular location">
    <subcellularLocation>
        <location evidence="2 9 11">Cytoplasm</location>
    </subcellularLocation>
</comment>
<dbReference type="Proteomes" id="UP000199093">
    <property type="component" value="Unassembled WGS sequence"/>
</dbReference>
<evidence type="ECO:0000256" key="6">
    <source>
        <dbReference type="ARBA" id="ARBA00022605"/>
    </source>
</evidence>
<evidence type="ECO:0000256" key="9">
    <source>
        <dbReference type="HAMAP-Rule" id="MF_01014"/>
    </source>
</evidence>
<dbReference type="Gene3D" id="3.20.20.70">
    <property type="entry name" value="Aldolase class I"/>
    <property type="match status" value="1"/>
</dbReference>
<dbReference type="EMBL" id="FNEJ01000014">
    <property type="protein sequence ID" value="SDI99350.1"/>
    <property type="molecule type" value="Genomic_DNA"/>
</dbReference>
<feature type="active site" description="Proton donor" evidence="9">
    <location>
        <position position="133"/>
    </location>
</feature>
<evidence type="ECO:0000256" key="1">
    <source>
        <dbReference type="ARBA" id="ARBA00000901"/>
    </source>
</evidence>
<dbReference type="AlphaFoldDB" id="A0A1G8Q5J0"/>
<evidence type="ECO:0000256" key="3">
    <source>
        <dbReference type="ARBA" id="ARBA00005133"/>
    </source>
</evidence>
<evidence type="ECO:0000256" key="11">
    <source>
        <dbReference type="RuleBase" id="RU003658"/>
    </source>
</evidence>
<dbReference type="CDD" id="cd04732">
    <property type="entry name" value="HisA"/>
    <property type="match status" value="1"/>
</dbReference>
<dbReference type="InterPro" id="IPR044524">
    <property type="entry name" value="Isoase_HisA-like"/>
</dbReference>
<dbReference type="UniPathway" id="UPA00031">
    <property type="reaction ID" value="UER00009"/>
</dbReference>
<evidence type="ECO:0000256" key="2">
    <source>
        <dbReference type="ARBA" id="ARBA00004496"/>
    </source>
</evidence>
<accession>A0A1G8Q5J0</accession>
<dbReference type="PANTHER" id="PTHR43090:SF2">
    <property type="entry name" value="1-(5-PHOSPHORIBOSYL)-5-[(5-PHOSPHORIBOSYLAMINO)METHYLIDENEAMINO] IMIDAZOLE-4-CARBOXAMIDE ISOMERASE"/>
    <property type="match status" value="1"/>
</dbReference>
<dbReference type="PANTHER" id="PTHR43090">
    <property type="entry name" value="1-(5-PHOSPHORIBOSYL)-5-[(5-PHOSPHORIBOSYLAMINO)METHYLIDENEAMINO] IMIDAZOLE-4-CARBOXAMIDE ISOMERASE"/>
    <property type="match status" value="1"/>
</dbReference>
<dbReference type="InterPro" id="IPR023016">
    <property type="entry name" value="HisA/PriA"/>
</dbReference>
<evidence type="ECO:0000313" key="12">
    <source>
        <dbReference type="EMBL" id="SDI99350.1"/>
    </source>
</evidence>
<evidence type="ECO:0000256" key="10">
    <source>
        <dbReference type="RuleBase" id="RU003657"/>
    </source>
</evidence>
<sequence length="244" mass="25419">MSSQMILYPAIDLKDGKAVRLLRGDMDKATVFNDDPAAQALEFVAAGCEWLHLVDLNGAFAGEPVNAAAVEAILRTTNTPAQLGGGIRDMATIEAWLGKGLARVILGTVAVENPALVREAARAFPGQVAVGIDARDGRVATKGWAEVTDVDAVDLARSFEDAGVAAIIYTDINRDGAMMGPNVDYTAAMARAVTIPVIASGGVSSLRDLKALRDCGAALNGVISGRALYDGAIDLKAALELLRD</sequence>
<keyword evidence="8 9" id="KW-0413">Isomerase</keyword>
<dbReference type="FunFam" id="3.20.20.70:FF:000009">
    <property type="entry name" value="1-(5-phosphoribosyl)-5-[(5-phosphoribosylamino)methylideneamino] imidazole-4-carboxamide isomerase"/>
    <property type="match status" value="1"/>
</dbReference>
<dbReference type="SUPFAM" id="SSF51366">
    <property type="entry name" value="Ribulose-phoshate binding barrel"/>
    <property type="match status" value="1"/>
</dbReference>
<dbReference type="InterPro" id="IPR011060">
    <property type="entry name" value="RibuloseP-bd_barrel"/>
</dbReference>
<evidence type="ECO:0000313" key="13">
    <source>
        <dbReference type="Proteomes" id="UP000199093"/>
    </source>
</evidence>
<organism evidence="12 13">
    <name type="scientific">Salipiger marinus</name>
    <dbReference type="NCBI Taxonomy" id="555512"/>
    <lineage>
        <taxon>Bacteria</taxon>
        <taxon>Pseudomonadati</taxon>
        <taxon>Pseudomonadota</taxon>
        <taxon>Alphaproteobacteria</taxon>
        <taxon>Rhodobacterales</taxon>
        <taxon>Roseobacteraceae</taxon>
        <taxon>Salipiger</taxon>
    </lineage>
</organism>
<keyword evidence="5 9" id="KW-0963">Cytoplasm</keyword>
<comment type="catalytic activity">
    <reaction evidence="1 9 11">
        <text>1-(5-phospho-beta-D-ribosyl)-5-[(5-phospho-beta-D-ribosylamino)methylideneamino]imidazole-4-carboxamide = 5-[(5-phospho-1-deoxy-D-ribulos-1-ylimino)methylamino]-1-(5-phospho-beta-D-ribosyl)imidazole-4-carboxamide</text>
        <dbReference type="Rhea" id="RHEA:15469"/>
        <dbReference type="ChEBI" id="CHEBI:58435"/>
        <dbReference type="ChEBI" id="CHEBI:58525"/>
        <dbReference type="EC" id="5.3.1.16"/>
    </reaction>
</comment>
<dbReference type="Pfam" id="PF00977">
    <property type="entry name" value="His_biosynth"/>
    <property type="match status" value="1"/>
</dbReference>
<dbReference type="GO" id="GO:0003949">
    <property type="term" value="F:1-(5-phosphoribosyl)-5-[(5-phosphoribosylamino)methylideneamino]imidazole-4-carboxamide isomerase activity"/>
    <property type="evidence" value="ECO:0007669"/>
    <property type="project" value="UniProtKB-UniRule"/>
</dbReference>
<evidence type="ECO:0000256" key="8">
    <source>
        <dbReference type="ARBA" id="ARBA00023235"/>
    </source>
</evidence>
<feature type="active site" description="Proton acceptor" evidence="9">
    <location>
        <position position="12"/>
    </location>
</feature>
<gene>
    <name evidence="9" type="primary">hisA</name>
    <name evidence="12" type="ORF">SAMN04487993_101479</name>
</gene>
<protein>
    <recommendedName>
        <fullName evidence="9 11">1-(5-phosphoribosyl)-5-[(5-phosphoribosylamino)methylideneamino] imidazole-4-carboxamide isomerase</fullName>
        <ecNumber evidence="9 11">5.3.1.16</ecNumber>
    </recommendedName>
    <alternativeName>
        <fullName evidence="9">Phosphoribosylformimino-5-aminoimidazole carboxamide ribotide isomerase</fullName>
    </alternativeName>
</protein>
<dbReference type="InterPro" id="IPR013785">
    <property type="entry name" value="Aldolase_TIM"/>
</dbReference>
<keyword evidence="13" id="KW-1185">Reference proteome</keyword>
<dbReference type="NCBIfam" id="NF010112">
    <property type="entry name" value="PRK13585.1"/>
    <property type="match status" value="1"/>
</dbReference>
<keyword evidence="6 9" id="KW-0028">Amino-acid biosynthesis</keyword>
<proteinExistence type="inferred from homology"/>
<evidence type="ECO:0000256" key="5">
    <source>
        <dbReference type="ARBA" id="ARBA00022490"/>
    </source>
</evidence>
<dbReference type="NCBIfam" id="TIGR00007">
    <property type="entry name" value="1-(5-phosphoribosyl)-5-[(5-phosphoribosylamino)methylideneamino]imidazole-4-carboxamide isomerase"/>
    <property type="match status" value="1"/>
</dbReference>
<dbReference type="EC" id="5.3.1.16" evidence="9 11"/>